<dbReference type="GO" id="GO:0008311">
    <property type="term" value="F:double-stranded DNA 3'-5' DNA exonuclease activity"/>
    <property type="evidence" value="ECO:0007669"/>
    <property type="project" value="UniProtKB-EC"/>
</dbReference>
<reference evidence="7" key="1">
    <citation type="journal article" date="2015" name="Proc. Natl. Acad. Sci. U.S.A.">
        <title>Networks of energetic and metabolic interactions define dynamics in microbial communities.</title>
        <authorList>
            <person name="Embree M."/>
            <person name="Liu J.K."/>
            <person name="Al-Bassam M.M."/>
            <person name="Zengler K."/>
        </authorList>
    </citation>
    <scope>NUCLEOTIDE SEQUENCE</scope>
</reference>
<dbReference type="GO" id="GO:0046872">
    <property type="term" value="F:metal ion binding"/>
    <property type="evidence" value="ECO:0007669"/>
    <property type="project" value="UniProtKB-KW"/>
</dbReference>
<feature type="domain" description="Endonuclease/exonuclease/phosphatase" evidence="6">
    <location>
        <begin position="7"/>
        <end position="248"/>
    </location>
</feature>
<dbReference type="InterPro" id="IPR005135">
    <property type="entry name" value="Endo/exonuclease/phosphatase"/>
</dbReference>
<protein>
    <submittedName>
        <fullName evidence="7">Exodeoxyribonuclease iii</fullName>
        <ecNumber evidence="7">3.1.11.2</ecNumber>
    </submittedName>
</protein>
<dbReference type="FunFam" id="3.60.10.10:FF:000026">
    <property type="entry name" value="Exodeoxyribonuclease III"/>
    <property type="match status" value="1"/>
</dbReference>
<dbReference type="PANTHER" id="PTHR22748:SF6">
    <property type="entry name" value="DNA-(APURINIC OR APYRIMIDINIC SITE) ENDONUCLEASE"/>
    <property type="match status" value="1"/>
</dbReference>
<dbReference type="NCBIfam" id="TIGR00633">
    <property type="entry name" value="xth"/>
    <property type="match status" value="1"/>
</dbReference>
<evidence type="ECO:0000256" key="4">
    <source>
        <dbReference type="ARBA" id="ARBA00022801"/>
    </source>
</evidence>
<keyword evidence="3" id="KW-0479">Metal-binding</keyword>
<gene>
    <name evidence="7" type="ORF">ASZ90_012812</name>
</gene>
<dbReference type="EC" id="3.1.11.2" evidence="7"/>
<name>A0A0W8F9G8_9ZZZZ</name>
<dbReference type="InterPro" id="IPR020847">
    <property type="entry name" value="AP_endonuclease_F1_BS"/>
</dbReference>
<evidence type="ECO:0000256" key="3">
    <source>
        <dbReference type="ARBA" id="ARBA00022723"/>
    </source>
</evidence>
<dbReference type="CDD" id="cd09085">
    <property type="entry name" value="Mth212-like_AP-endo"/>
    <property type="match status" value="1"/>
</dbReference>
<dbReference type="Gene3D" id="3.60.10.10">
    <property type="entry name" value="Endonuclease/exonuclease/phosphatase"/>
    <property type="match status" value="1"/>
</dbReference>
<dbReference type="PANTHER" id="PTHR22748">
    <property type="entry name" value="AP ENDONUCLEASE"/>
    <property type="match status" value="1"/>
</dbReference>
<accession>A0A0W8F9G8</accession>
<comment type="cofactor">
    <cofactor evidence="1">
        <name>Mg(2+)</name>
        <dbReference type="ChEBI" id="CHEBI:18420"/>
    </cofactor>
</comment>
<dbReference type="Pfam" id="PF03372">
    <property type="entry name" value="Exo_endo_phos"/>
    <property type="match status" value="1"/>
</dbReference>
<evidence type="ECO:0000256" key="5">
    <source>
        <dbReference type="ARBA" id="ARBA00022842"/>
    </source>
</evidence>
<dbReference type="NCBIfam" id="TIGR00195">
    <property type="entry name" value="exoDNase_III"/>
    <property type="match status" value="1"/>
</dbReference>
<dbReference type="PROSITE" id="PS00726">
    <property type="entry name" value="AP_NUCLEASE_F1_1"/>
    <property type="match status" value="1"/>
</dbReference>
<dbReference type="GO" id="GO:0003677">
    <property type="term" value="F:DNA binding"/>
    <property type="evidence" value="ECO:0007669"/>
    <property type="project" value="InterPro"/>
</dbReference>
<keyword evidence="4 7" id="KW-0378">Hydrolase</keyword>
<dbReference type="GO" id="GO:0003906">
    <property type="term" value="F:DNA-(apurinic or apyrimidinic site) endonuclease activity"/>
    <property type="evidence" value="ECO:0007669"/>
    <property type="project" value="TreeGrafter"/>
</dbReference>
<dbReference type="EMBL" id="LNQE01001437">
    <property type="protein sequence ID" value="KUG17493.1"/>
    <property type="molecule type" value="Genomic_DNA"/>
</dbReference>
<sequence>MPSMRILSWNVNGLRAIYKKGFVDWLLKDRPDVLCLQEIKATEDQIPKELKGLPGYISFFSPGARKGRDGVALFTKTKPLSLEYSLGLPGFDDEQRAIVADYGDFLLFNVYFPNGKASKERLSYKMRFYDLFLDLMDRLVAEGRDIVICGDVNTAHKEIDLARPKPNEKISGFLPEERAWIDRLIEHGFLDTFRLFHPEGEKYSFWDMKTRARERNVGWRIDYFFVSLSMRDRVKSAFILDDVYGSDHCPVGIEIEL</sequence>
<proteinExistence type="inferred from homology"/>
<evidence type="ECO:0000313" key="7">
    <source>
        <dbReference type="EMBL" id="KUG17493.1"/>
    </source>
</evidence>
<evidence type="ECO:0000259" key="6">
    <source>
        <dbReference type="Pfam" id="PF03372"/>
    </source>
</evidence>
<keyword evidence="5" id="KW-0460">Magnesium</keyword>
<evidence type="ECO:0000256" key="1">
    <source>
        <dbReference type="ARBA" id="ARBA00001946"/>
    </source>
</evidence>
<dbReference type="AlphaFoldDB" id="A0A0W8F9G8"/>
<dbReference type="SUPFAM" id="SSF56219">
    <property type="entry name" value="DNase I-like"/>
    <property type="match status" value="1"/>
</dbReference>
<dbReference type="PROSITE" id="PS51435">
    <property type="entry name" value="AP_NUCLEASE_F1_4"/>
    <property type="match status" value="1"/>
</dbReference>
<comment type="similarity">
    <text evidence="2">Belongs to the DNA repair enzymes AP/ExoA family.</text>
</comment>
<dbReference type="GO" id="GO:0006284">
    <property type="term" value="P:base-excision repair"/>
    <property type="evidence" value="ECO:0007669"/>
    <property type="project" value="TreeGrafter"/>
</dbReference>
<dbReference type="GO" id="GO:0008081">
    <property type="term" value="F:phosphoric diester hydrolase activity"/>
    <property type="evidence" value="ECO:0007669"/>
    <property type="project" value="TreeGrafter"/>
</dbReference>
<evidence type="ECO:0000256" key="2">
    <source>
        <dbReference type="ARBA" id="ARBA00007092"/>
    </source>
</evidence>
<comment type="caution">
    <text evidence="7">The sequence shown here is derived from an EMBL/GenBank/DDBJ whole genome shotgun (WGS) entry which is preliminary data.</text>
</comment>
<dbReference type="InterPro" id="IPR036691">
    <property type="entry name" value="Endo/exonu/phosph_ase_sf"/>
</dbReference>
<dbReference type="InterPro" id="IPR004808">
    <property type="entry name" value="AP_endonuc_1"/>
</dbReference>
<organism evidence="7">
    <name type="scientific">hydrocarbon metagenome</name>
    <dbReference type="NCBI Taxonomy" id="938273"/>
    <lineage>
        <taxon>unclassified sequences</taxon>
        <taxon>metagenomes</taxon>
        <taxon>ecological metagenomes</taxon>
    </lineage>
</organism>